<dbReference type="Pfam" id="PF02021">
    <property type="entry name" value="UPF0102"/>
    <property type="match status" value="1"/>
</dbReference>
<dbReference type="InterPro" id="IPR003509">
    <property type="entry name" value="UPF0102_YraN-like"/>
</dbReference>
<organism evidence="2 3">
    <name type="scientific">Tissierella simiarum</name>
    <dbReference type="NCBI Taxonomy" id="2841534"/>
    <lineage>
        <taxon>Bacteria</taxon>
        <taxon>Bacillati</taxon>
        <taxon>Bacillota</taxon>
        <taxon>Tissierellia</taxon>
        <taxon>Tissierellales</taxon>
        <taxon>Tissierellaceae</taxon>
        <taxon>Tissierella</taxon>
    </lineage>
</organism>
<sequence>MENNTAKGKYGEILAKDYLISKGYVILDKNYRSKMGEIDIVAKKGEILVFVEVKARTTIDYGYPFESVNRKKQEKILKSSLLYIRQRKLFDYQLRYDIIEIYLTKEVKINHIENAFCQ</sequence>
<dbReference type="PANTHER" id="PTHR34039:SF1">
    <property type="entry name" value="UPF0102 PROTEIN YRAN"/>
    <property type="match status" value="1"/>
</dbReference>
<dbReference type="RefSeq" id="WP_216518091.1">
    <property type="nucleotide sequence ID" value="NZ_JAHLPM010000004.1"/>
</dbReference>
<name>A0ABS6E486_9FIRM</name>
<proteinExistence type="inferred from homology"/>
<evidence type="ECO:0000313" key="3">
    <source>
        <dbReference type="Proteomes" id="UP000749471"/>
    </source>
</evidence>
<reference evidence="2 3" key="1">
    <citation type="submission" date="2021-06" db="EMBL/GenBank/DDBJ databases">
        <authorList>
            <person name="Sun Q."/>
            <person name="Li D."/>
        </authorList>
    </citation>
    <scope>NUCLEOTIDE SEQUENCE [LARGE SCALE GENOMIC DNA]</scope>
    <source>
        <strain evidence="2 3">MSJ-40</strain>
    </source>
</reference>
<comment type="similarity">
    <text evidence="1">Belongs to the UPF0102 family.</text>
</comment>
<evidence type="ECO:0000256" key="1">
    <source>
        <dbReference type="HAMAP-Rule" id="MF_00048"/>
    </source>
</evidence>
<keyword evidence="3" id="KW-1185">Reference proteome</keyword>
<dbReference type="PANTHER" id="PTHR34039">
    <property type="entry name" value="UPF0102 PROTEIN YRAN"/>
    <property type="match status" value="1"/>
</dbReference>
<protein>
    <recommendedName>
        <fullName evidence="1">UPF0102 protein KQI42_06870</fullName>
    </recommendedName>
</protein>
<gene>
    <name evidence="2" type="ORF">KQI42_06870</name>
</gene>
<dbReference type="Proteomes" id="UP000749471">
    <property type="component" value="Unassembled WGS sequence"/>
</dbReference>
<accession>A0ABS6E486</accession>
<dbReference type="HAMAP" id="MF_00048">
    <property type="entry name" value="UPF0102"/>
    <property type="match status" value="1"/>
</dbReference>
<evidence type="ECO:0000313" key="2">
    <source>
        <dbReference type="EMBL" id="MBU5437722.1"/>
    </source>
</evidence>
<dbReference type="NCBIfam" id="NF009150">
    <property type="entry name" value="PRK12497.1-3"/>
    <property type="match status" value="1"/>
</dbReference>
<dbReference type="EMBL" id="JAHLPM010000004">
    <property type="protein sequence ID" value="MBU5437722.1"/>
    <property type="molecule type" value="Genomic_DNA"/>
</dbReference>
<dbReference type="CDD" id="cd20736">
    <property type="entry name" value="PoNe_Nuclease"/>
    <property type="match status" value="1"/>
</dbReference>
<dbReference type="NCBIfam" id="TIGR00252">
    <property type="entry name" value="YraN family protein"/>
    <property type="match status" value="1"/>
</dbReference>
<comment type="caution">
    <text evidence="2">The sequence shown here is derived from an EMBL/GenBank/DDBJ whole genome shotgun (WGS) entry which is preliminary data.</text>
</comment>